<reference evidence="1" key="1">
    <citation type="journal article" date="2019" name="Science">
        <title>Mutation of a bHLH transcription factor allowed almond domestication.</title>
        <authorList>
            <person name="Sanchez-Perez R."/>
            <person name="Pavan S."/>
            <person name="Mazzeo R."/>
            <person name="Moldovan C."/>
            <person name="Aiese Cigliano R."/>
            <person name="Del Cueto J."/>
            <person name="Ricciardi F."/>
            <person name="Lotti C."/>
            <person name="Ricciardi L."/>
            <person name="Dicenta F."/>
            <person name="Lopez-Marques R.L."/>
            <person name="Lindberg Moller B."/>
        </authorList>
    </citation>
    <scope>NUCLEOTIDE SEQUENCE</scope>
</reference>
<protein>
    <submittedName>
        <fullName evidence="1">Disease resistance TIR-NBS-LRR class protein</fullName>
    </submittedName>
</protein>
<proteinExistence type="predicted"/>
<accession>A0A4Y1R1C1</accession>
<sequence length="84" mass="9493">FLADHDEKVKAVVLENAPGNLKLIAPTIQKDLVSNQGRKLVRADKQLINQGRKLEVVEADNKLVILLVQKNFRRIKHEVAFTVP</sequence>
<dbReference type="AlphaFoldDB" id="A0A4Y1R1C1"/>
<feature type="non-terminal residue" evidence="1">
    <location>
        <position position="1"/>
    </location>
</feature>
<evidence type="ECO:0000313" key="1">
    <source>
        <dbReference type="EMBL" id="BBG97898.1"/>
    </source>
</evidence>
<name>A0A4Y1R1C1_PRUDU</name>
<dbReference type="EMBL" id="AP019298">
    <property type="protein sequence ID" value="BBG97898.1"/>
    <property type="molecule type" value="Genomic_DNA"/>
</dbReference>
<organism evidence="1">
    <name type="scientific">Prunus dulcis</name>
    <name type="common">Almond</name>
    <name type="synonym">Amygdalus dulcis</name>
    <dbReference type="NCBI Taxonomy" id="3755"/>
    <lineage>
        <taxon>Eukaryota</taxon>
        <taxon>Viridiplantae</taxon>
        <taxon>Streptophyta</taxon>
        <taxon>Embryophyta</taxon>
        <taxon>Tracheophyta</taxon>
        <taxon>Spermatophyta</taxon>
        <taxon>Magnoliopsida</taxon>
        <taxon>eudicotyledons</taxon>
        <taxon>Gunneridae</taxon>
        <taxon>Pentapetalae</taxon>
        <taxon>rosids</taxon>
        <taxon>fabids</taxon>
        <taxon>Rosales</taxon>
        <taxon>Rosaceae</taxon>
        <taxon>Amygdaloideae</taxon>
        <taxon>Amygdaleae</taxon>
        <taxon>Prunus</taxon>
    </lineage>
</organism>
<gene>
    <name evidence="1" type="ORF">Prudu_007155</name>
</gene>